<evidence type="ECO:0000256" key="4">
    <source>
        <dbReference type="ARBA" id="ARBA00022989"/>
    </source>
</evidence>
<evidence type="ECO:0000256" key="6">
    <source>
        <dbReference type="SAM" id="Phobius"/>
    </source>
</evidence>
<dbReference type="PANTHER" id="PTHR45840:SF10">
    <property type="entry name" value="RHOMBOID PROTEASE"/>
    <property type="match status" value="1"/>
</dbReference>
<dbReference type="PhylomeDB" id="A0A1B0FHL1"/>
<feature type="transmembrane region" description="Helical" evidence="6">
    <location>
        <begin position="93"/>
        <end position="113"/>
    </location>
</feature>
<dbReference type="Proteomes" id="UP000092444">
    <property type="component" value="Unassembled WGS sequence"/>
</dbReference>
<dbReference type="PANTHER" id="PTHR45840">
    <property type="entry name" value="RHOMBOID-RELATED PROTEIN"/>
    <property type="match status" value="1"/>
</dbReference>
<reference evidence="8" key="1">
    <citation type="submission" date="2020-05" db="UniProtKB">
        <authorList>
            <consortium name="EnsemblMetazoa"/>
        </authorList>
    </citation>
    <scope>IDENTIFICATION</scope>
    <source>
        <strain evidence="8">Yale</strain>
    </source>
</reference>
<evidence type="ECO:0000313" key="8">
    <source>
        <dbReference type="EnsemblMetazoa" id="GMOY003232-PA"/>
    </source>
</evidence>
<dbReference type="Pfam" id="PF01694">
    <property type="entry name" value="Rhomboid"/>
    <property type="match status" value="1"/>
</dbReference>
<dbReference type="AlphaFoldDB" id="A0A1B0FHL1"/>
<dbReference type="GO" id="GO:0004252">
    <property type="term" value="F:serine-type endopeptidase activity"/>
    <property type="evidence" value="ECO:0007669"/>
    <property type="project" value="InterPro"/>
</dbReference>
<accession>A0A1B0FHL1</accession>
<evidence type="ECO:0000256" key="3">
    <source>
        <dbReference type="ARBA" id="ARBA00022692"/>
    </source>
</evidence>
<evidence type="ECO:0000256" key="5">
    <source>
        <dbReference type="ARBA" id="ARBA00023136"/>
    </source>
</evidence>
<proteinExistence type="inferred from homology"/>
<dbReference type="EnsemblMetazoa" id="GMOY003232-RA">
    <property type="protein sequence ID" value="GMOY003232-PA"/>
    <property type="gene ID" value="GMOY003232"/>
</dbReference>
<dbReference type="InterPro" id="IPR035952">
    <property type="entry name" value="Rhomboid-like_sf"/>
</dbReference>
<keyword evidence="5 6" id="KW-0472">Membrane</keyword>
<comment type="subcellular location">
    <subcellularLocation>
        <location evidence="1">Membrane</location>
        <topology evidence="1">Multi-pass membrane protein</topology>
    </subcellularLocation>
</comment>
<dbReference type="EMBL" id="CCAG010008329">
    <property type="status" value="NOT_ANNOTATED_CDS"/>
    <property type="molecule type" value="Genomic_DNA"/>
</dbReference>
<dbReference type="GO" id="GO:0016020">
    <property type="term" value="C:membrane"/>
    <property type="evidence" value="ECO:0007669"/>
    <property type="project" value="UniProtKB-SubCell"/>
</dbReference>
<dbReference type="SUPFAM" id="SSF144091">
    <property type="entry name" value="Rhomboid-like"/>
    <property type="match status" value="1"/>
</dbReference>
<keyword evidence="9" id="KW-1185">Reference proteome</keyword>
<dbReference type="InterPro" id="IPR022764">
    <property type="entry name" value="Peptidase_S54_rhomboid_dom"/>
</dbReference>
<organism evidence="8 9">
    <name type="scientific">Glossina morsitans morsitans</name>
    <name type="common">Savannah tsetse fly</name>
    <dbReference type="NCBI Taxonomy" id="37546"/>
    <lineage>
        <taxon>Eukaryota</taxon>
        <taxon>Metazoa</taxon>
        <taxon>Ecdysozoa</taxon>
        <taxon>Arthropoda</taxon>
        <taxon>Hexapoda</taxon>
        <taxon>Insecta</taxon>
        <taxon>Pterygota</taxon>
        <taxon>Neoptera</taxon>
        <taxon>Endopterygota</taxon>
        <taxon>Diptera</taxon>
        <taxon>Brachycera</taxon>
        <taxon>Muscomorpha</taxon>
        <taxon>Hippoboscoidea</taxon>
        <taxon>Glossinidae</taxon>
        <taxon>Glossina</taxon>
    </lineage>
</organism>
<dbReference type="InterPro" id="IPR051739">
    <property type="entry name" value="Rhomboid_IM_Serine_Proteases"/>
</dbReference>
<feature type="transmembrane region" description="Helical" evidence="6">
    <location>
        <begin position="145"/>
        <end position="164"/>
    </location>
</feature>
<comment type="similarity">
    <text evidence="2">Belongs to the peptidase S54 family.</text>
</comment>
<feature type="domain" description="Peptidase S54 rhomboid" evidence="7">
    <location>
        <begin position="130"/>
        <end position="275"/>
    </location>
</feature>
<evidence type="ECO:0000313" key="9">
    <source>
        <dbReference type="Proteomes" id="UP000092444"/>
    </source>
</evidence>
<evidence type="ECO:0000256" key="1">
    <source>
        <dbReference type="ARBA" id="ARBA00004141"/>
    </source>
</evidence>
<feature type="transmembrane region" description="Helical" evidence="6">
    <location>
        <begin position="171"/>
        <end position="189"/>
    </location>
</feature>
<dbReference type="VEuPathDB" id="VectorBase:GMOY003232"/>
<feature type="transmembrane region" description="Helical" evidence="6">
    <location>
        <begin position="195"/>
        <end position="213"/>
    </location>
</feature>
<keyword evidence="3 6" id="KW-0812">Transmembrane</keyword>
<feature type="transmembrane region" description="Helical" evidence="6">
    <location>
        <begin position="225"/>
        <end position="247"/>
    </location>
</feature>
<sequence length="288" mass="32835">MKQLKHEKSGIINKQTKTTKVMQIMPHNSKQTSTNTQEYCLNDCVMKVNNNAFATDANLLLLNNLNNNLDAVDAVVKVRKNFSTRNLMKTKRIWKVPWFLLCICVLQISIYLLNNKCLIEHLMFIPKYKHQYWRFISYMLLHSDLFHLTMNICLQLLIGVCLEIEQGHLRVAIVYMAGVISGSLATLYLLPQLSLMGASAGVYGMLMSHLPHLIKNFHNLTYRYLRIMCMVILFLSDVCFTTYHAIANGNMNPRICVEAHIAGAINGFISGFLVYATSERQAMSSTCT</sequence>
<protein>
    <submittedName>
        <fullName evidence="8">Rhomboid-like protein</fullName>
    </submittedName>
</protein>
<keyword evidence="4 6" id="KW-1133">Transmembrane helix</keyword>
<evidence type="ECO:0000256" key="2">
    <source>
        <dbReference type="ARBA" id="ARBA00009045"/>
    </source>
</evidence>
<evidence type="ECO:0000259" key="7">
    <source>
        <dbReference type="Pfam" id="PF01694"/>
    </source>
</evidence>
<dbReference type="Gene3D" id="1.20.1540.10">
    <property type="entry name" value="Rhomboid-like"/>
    <property type="match status" value="1"/>
</dbReference>
<dbReference type="STRING" id="37546.A0A1B0FHL1"/>
<name>A0A1B0FHL1_GLOMM</name>
<feature type="transmembrane region" description="Helical" evidence="6">
    <location>
        <begin position="259"/>
        <end position="276"/>
    </location>
</feature>